<dbReference type="AlphaFoldDB" id="A0A652ZV31"/>
<sequence length="380" mass="42099">MILSGIVANLAWLCLAVSLLALCLTAVNALWMRRSAGSKALETGPLVSVLVPARDEEEGIAACLDSLLSQRYQPMEVIVYDDDSSDRTPAILDRYAQTWPGKFTVIHGKGLEPGWYGKPKAMQVLFEAARGQWLYYTDADTLHQPDSIGFSLGLAMNYDSDLVSGYVQQRIGSLGEALVVPAIYLLSMFAMPLGLAHHSRSPAVSHAIGQSMLFKRSLLASLGGYSLLKDKVSEDVHMARLIKRQGGRTLFADLKAHVSCRMYKDYLSAIVGLSKNVYDYFGKNQAVLIAATVGITIALLLPIPASLWLPAGFEATRLIFRLSCLLMFSAWLLLTFDRRLPWYLPFFYPILLINVLSTAWRAARLFSTGRAVEWKGRMVR</sequence>
<keyword evidence="1" id="KW-1133">Transmembrane helix</keyword>
<dbReference type="PANTHER" id="PTHR43646">
    <property type="entry name" value="GLYCOSYLTRANSFERASE"/>
    <property type="match status" value="1"/>
</dbReference>
<protein>
    <recommendedName>
        <fullName evidence="2">Glycosyltransferase 2-like domain-containing protein</fullName>
    </recommendedName>
</protein>
<proteinExistence type="predicted"/>
<feature type="transmembrane region" description="Helical" evidence="1">
    <location>
        <begin position="177"/>
        <end position="195"/>
    </location>
</feature>
<feature type="transmembrane region" description="Helical" evidence="1">
    <location>
        <begin position="286"/>
        <end position="311"/>
    </location>
</feature>
<accession>A0A652ZV31</accession>
<gene>
    <name evidence="3" type="ORF">TRIP_E210028</name>
</gene>
<evidence type="ECO:0000256" key="1">
    <source>
        <dbReference type="SAM" id="Phobius"/>
    </source>
</evidence>
<dbReference type="CDD" id="cd06423">
    <property type="entry name" value="CESA_like"/>
    <property type="match status" value="1"/>
</dbReference>
<dbReference type="InterPro" id="IPR029044">
    <property type="entry name" value="Nucleotide-diphossugar_trans"/>
</dbReference>
<dbReference type="PANTHER" id="PTHR43646:SF3">
    <property type="entry name" value="SLR1566 PROTEIN"/>
    <property type="match status" value="1"/>
</dbReference>
<feature type="transmembrane region" description="Helical" evidence="1">
    <location>
        <begin position="318"/>
        <end position="336"/>
    </location>
</feature>
<feature type="transmembrane region" description="Helical" evidence="1">
    <location>
        <begin position="342"/>
        <end position="360"/>
    </location>
</feature>
<dbReference type="Pfam" id="PF00535">
    <property type="entry name" value="Glycos_transf_2"/>
    <property type="match status" value="1"/>
</dbReference>
<reference evidence="3" key="1">
    <citation type="submission" date="2018-07" db="EMBL/GenBank/DDBJ databases">
        <authorList>
            <consortium name="Genoscope - CEA"/>
            <person name="William W."/>
        </authorList>
    </citation>
    <scope>NUCLEOTIDE SEQUENCE</scope>
    <source>
        <strain evidence="3">IK1</strain>
    </source>
</reference>
<name>A0A652ZV31_9SPIR</name>
<organism evidence="3">
    <name type="scientific">uncultured Spirochaetota bacterium</name>
    <dbReference type="NCBI Taxonomy" id="460511"/>
    <lineage>
        <taxon>Bacteria</taxon>
        <taxon>Pseudomonadati</taxon>
        <taxon>Spirochaetota</taxon>
        <taxon>environmental samples</taxon>
    </lineage>
</organism>
<evidence type="ECO:0000259" key="2">
    <source>
        <dbReference type="Pfam" id="PF00535"/>
    </source>
</evidence>
<keyword evidence="1" id="KW-0472">Membrane</keyword>
<feature type="transmembrane region" description="Helical" evidence="1">
    <location>
        <begin position="6"/>
        <end position="31"/>
    </location>
</feature>
<dbReference type="SUPFAM" id="SSF53448">
    <property type="entry name" value="Nucleotide-diphospho-sugar transferases"/>
    <property type="match status" value="1"/>
</dbReference>
<dbReference type="InterPro" id="IPR001173">
    <property type="entry name" value="Glyco_trans_2-like"/>
</dbReference>
<keyword evidence="1" id="KW-0812">Transmembrane</keyword>
<feature type="domain" description="Glycosyltransferase 2-like" evidence="2">
    <location>
        <begin position="48"/>
        <end position="220"/>
    </location>
</feature>
<dbReference type="Gene3D" id="3.90.550.10">
    <property type="entry name" value="Spore Coat Polysaccharide Biosynthesis Protein SpsA, Chain A"/>
    <property type="match status" value="1"/>
</dbReference>
<evidence type="ECO:0000313" key="3">
    <source>
        <dbReference type="EMBL" id="VBB39640.1"/>
    </source>
</evidence>
<dbReference type="EMBL" id="UPXP01000014">
    <property type="protein sequence ID" value="VBB39640.1"/>
    <property type="molecule type" value="Genomic_DNA"/>
</dbReference>